<sequence length="322" mass="35054">MKRNLSWRTLNPLLRKKEWFVYYLLFVMTMIFAVLLRDTGFFSSANFINIIRQTAPVMVMALGLSFALSVRHIDVSIGAVVSLSAVVCGLLLREVHMVFAIFGALSVGLFAGVINGLLIEYLKTSSLLVTLGTMSIMIGIARSISGLESIPITNEHFVMLFGSELFMGIPTSLYWVAILALVAWLIVHCLTLGRHLLAVGKSPENALQLTISPVKIRILALVMCSLFAAFAGLLYAGRMQSARYALGEFDLLNVFIAVAIGSTHLVGSQMRVMGVICGALLIGLLNNGLILLGFTINTQLIVKGLVLVMVITLVHKELNNAK</sequence>
<comment type="subcellular location">
    <subcellularLocation>
        <location evidence="1">Cell inner membrane</location>
        <topology evidence="1">Multi-pass membrane protein</topology>
    </subcellularLocation>
</comment>
<evidence type="ECO:0000256" key="4">
    <source>
        <dbReference type="ARBA" id="ARBA00022448"/>
    </source>
</evidence>
<dbReference type="CDD" id="cd06579">
    <property type="entry name" value="TM_PBP1_transp_AraH_like"/>
    <property type="match status" value="1"/>
</dbReference>
<evidence type="ECO:0000256" key="3">
    <source>
        <dbReference type="ARBA" id="ARBA00011262"/>
    </source>
</evidence>
<comment type="similarity">
    <text evidence="2">Belongs to the binding-protein-dependent transport system permease family. AraH/RbsC subfamily.</text>
</comment>
<proteinExistence type="inferred from homology"/>
<evidence type="ECO:0000256" key="10">
    <source>
        <dbReference type="ARBA" id="ARBA00025439"/>
    </source>
</evidence>
<comment type="function">
    <text evidence="10">Part of the ABC transporter complex LsrABCD involved in autoinducer 2 (AI-2) import. Probably responsible for the translocation of the substrate across the membrane.</text>
</comment>
<dbReference type="AlphaFoldDB" id="A0A5S3XRJ4"/>
<evidence type="ECO:0000313" key="15">
    <source>
        <dbReference type="Proteomes" id="UP000305730"/>
    </source>
</evidence>
<evidence type="ECO:0000256" key="7">
    <source>
        <dbReference type="ARBA" id="ARBA00022692"/>
    </source>
</evidence>
<evidence type="ECO:0000256" key="12">
    <source>
        <dbReference type="SAM" id="Phobius"/>
    </source>
</evidence>
<dbReference type="GO" id="GO:0005886">
    <property type="term" value="C:plasma membrane"/>
    <property type="evidence" value="ECO:0007669"/>
    <property type="project" value="UniProtKB-SubCell"/>
</dbReference>
<dbReference type="RefSeq" id="WP_119860016.1">
    <property type="nucleotide sequence ID" value="NZ_PNCK01000065.1"/>
</dbReference>
<evidence type="ECO:0000256" key="8">
    <source>
        <dbReference type="ARBA" id="ARBA00022989"/>
    </source>
</evidence>
<evidence type="ECO:0000256" key="9">
    <source>
        <dbReference type="ARBA" id="ARBA00023136"/>
    </source>
</evidence>
<keyword evidence="9 12" id="KW-0472">Membrane</keyword>
<dbReference type="EMBL" id="PNCL01000025">
    <property type="protein sequence ID" value="TMP60393.1"/>
    <property type="molecule type" value="Genomic_DNA"/>
</dbReference>
<keyword evidence="8 12" id="KW-1133">Transmembrane helix</keyword>
<gene>
    <name evidence="14" type="ORF">CWB96_06695</name>
    <name evidence="13" type="ORF">CWB97_16440</name>
</gene>
<organism evidence="14 16">
    <name type="scientific">Pseudoalteromonas citrea</name>
    <dbReference type="NCBI Taxonomy" id="43655"/>
    <lineage>
        <taxon>Bacteria</taxon>
        <taxon>Pseudomonadati</taxon>
        <taxon>Pseudomonadota</taxon>
        <taxon>Gammaproteobacteria</taxon>
        <taxon>Alteromonadales</taxon>
        <taxon>Pseudoalteromonadaceae</taxon>
        <taxon>Pseudoalteromonas</taxon>
    </lineage>
</organism>
<comment type="subunit">
    <text evidence="3">The complex is composed of two ATP-binding proteins (LsrA), two transmembrane proteins (LsrC and LsrD) and a solute-binding protein (LsrB).</text>
</comment>
<evidence type="ECO:0000313" key="13">
    <source>
        <dbReference type="EMBL" id="TMP40945.1"/>
    </source>
</evidence>
<name>A0A5S3XRJ4_9GAMM</name>
<feature type="transmembrane region" description="Helical" evidence="12">
    <location>
        <begin position="50"/>
        <end position="68"/>
    </location>
</feature>
<feature type="transmembrane region" description="Helical" evidence="12">
    <location>
        <begin position="173"/>
        <end position="197"/>
    </location>
</feature>
<protein>
    <recommendedName>
        <fullName evidence="11">Autoinducer 2 import system permease protein LsrD</fullName>
    </recommendedName>
</protein>
<dbReference type="OrthoDB" id="8843934at2"/>
<reference evidence="15 16" key="2">
    <citation type="submission" date="2019-06" db="EMBL/GenBank/DDBJ databases">
        <title>Co-occurence of chitin degradation, pigmentation and bioactivity in marine Pseudoalteromonas.</title>
        <authorList>
            <person name="Sonnenschein E.C."/>
            <person name="Bech P.K."/>
        </authorList>
    </citation>
    <scope>NUCLEOTIDE SEQUENCE [LARGE SCALE GENOMIC DNA]</scope>
    <source>
        <strain evidence="16">S2231</strain>
        <strain evidence="15">S2233</strain>
    </source>
</reference>
<evidence type="ECO:0000313" key="14">
    <source>
        <dbReference type="EMBL" id="TMP60393.1"/>
    </source>
</evidence>
<reference evidence="15 16" key="1">
    <citation type="submission" date="2017-12" db="EMBL/GenBank/DDBJ databases">
        <authorList>
            <person name="Paulsen S."/>
            <person name="Gram L.K."/>
        </authorList>
    </citation>
    <scope>NUCLEOTIDE SEQUENCE [LARGE SCALE GENOMIC DNA]</scope>
    <source>
        <strain evidence="14 16">S2231</strain>
        <strain evidence="13 15">S2233</strain>
    </source>
</reference>
<feature type="transmembrane region" description="Helical" evidence="12">
    <location>
        <begin position="98"/>
        <end position="119"/>
    </location>
</feature>
<keyword evidence="7 12" id="KW-0812">Transmembrane</keyword>
<dbReference type="Proteomes" id="UP000307706">
    <property type="component" value="Unassembled WGS sequence"/>
</dbReference>
<feature type="transmembrane region" description="Helical" evidence="12">
    <location>
        <begin position="218"/>
        <end position="236"/>
    </location>
</feature>
<comment type="caution">
    <text evidence="14">The sequence shown here is derived from an EMBL/GenBank/DDBJ whole genome shotgun (WGS) entry which is preliminary data.</text>
</comment>
<evidence type="ECO:0000256" key="11">
    <source>
        <dbReference type="ARBA" id="ARBA00039381"/>
    </source>
</evidence>
<dbReference type="GO" id="GO:0022857">
    <property type="term" value="F:transmembrane transporter activity"/>
    <property type="evidence" value="ECO:0007669"/>
    <property type="project" value="InterPro"/>
</dbReference>
<keyword evidence="4" id="KW-0813">Transport</keyword>
<evidence type="ECO:0000256" key="2">
    <source>
        <dbReference type="ARBA" id="ARBA00007942"/>
    </source>
</evidence>
<dbReference type="Pfam" id="PF02653">
    <property type="entry name" value="BPD_transp_2"/>
    <property type="match status" value="1"/>
</dbReference>
<evidence type="ECO:0000256" key="5">
    <source>
        <dbReference type="ARBA" id="ARBA00022475"/>
    </source>
</evidence>
<keyword evidence="15" id="KW-1185">Reference proteome</keyword>
<evidence type="ECO:0000256" key="6">
    <source>
        <dbReference type="ARBA" id="ARBA00022519"/>
    </source>
</evidence>
<dbReference type="EMBL" id="PNCK01000065">
    <property type="protein sequence ID" value="TMP40945.1"/>
    <property type="molecule type" value="Genomic_DNA"/>
</dbReference>
<dbReference type="PANTHER" id="PTHR32196:SF71">
    <property type="entry name" value="AUTOINDUCER 2 IMPORT SYSTEM PERMEASE PROTEIN LSRD"/>
    <property type="match status" value="1"/>
</dbReference>
<evidence type="ECO:0000313" key="16">
    <source>
        <dbReference type="Proteomes" id="UP000307706"/>
    </source>
</evidence>
<keyword evidence="5" id="KW-1003">Cell membrane</keyword>
<dbReference type="Proteomes" id="UP000305730">
    <property type="component" value="Unassembled WGS sequence"/>
</dbReference>
<feature type="transmembrane region" description="Helical" evidence="12">
    <location>
        <begin position="20"/>
        <end position="38"/>
    </location>
</feature>
<accession>A0A5S3XRJ4</accession>
<feature type="transmembrane region" description="Helical" evidence="12">
    <location>
        <begin position="272"/>
        <end position="294"/>
    </location>
</feature>
<feature type="transmembrane region" description="Helical" evidence="12">
    <location>
        <begin position="75"/>
        <end position="92"/>
    </location>
</feature>
<feature type="transmembrane region" description="Helical" evidence="12">
    <location>
        <begin position="242"/>
        <end position="260"/>
    </location>
</feature>
<reference evidence="14" key="3">
    <citation type="submission" date="2019-09" db="EMBL/GenBank/DDBJ databases">
        <title>Co-occurence of chitin degradation, pigmentation and bioactivity in marine Pseudoalteromonas.</title>
        <authorList>
            <person name="Sonnenschein E.C."/>
            <person name="Bech P.K."/>
        </authorList>
    </citation>
    <scope>NUCLEOTIDE SEQUENCE</scope>
    <source>
        <strain evidence="14">S2231</strain>
        <strain evidence="13">S2233</strain>
    </source>
</reference>
<feature type="transmembrane region" description="Helical" evidence="12">
    <location>
        <begin position="126"/>
        <end position="144"/>
    </location>
</feature>
<evidence type="ECO:0000256" key="1">
    <source>
        <dbReference type="ARBA" id="ARBA00004429"/>
    </source>
</evidence>
<keyword evidence="6" id="KW-0997">Cell inner membrane</keyword>
<dbReference type="PANTHER" id="PTHR32196">
    <property type="entry name" value="ABC TRANSPORTER PERMEASE PROTEIN YPHD-RELATED-RELATED"/>
    <property type="match status" value="1"/>
</dbReference>
<dbReference type="InterPro" id="IPR001851">
    <property type="entry name" value="ABC_transp_permease"/>
</dbReference>